<dbReference type="AlphaFoldDB" id="A0AAW5P893"/>
<proteinExistence type="predicted"/>
<dbReference type="Proteomes" id="UP001155110">
    <property type="component" value="Unassembled WGS sequence"/>
</dbReference>
<evidence type="ECO:0000313" key="1">
    <source>
        <dbReference type="EMBL" id="MCS4157699.1"/>
    </source>
</evidence>
<accession>A0AAW5P893</accession>
<sequence>MDHSMDYSGAISPKQVSRVGRVTPFQDDESVFDRGVPATKQAPDTFPKEEVATRGGDLSDEEARKLFERREPGDVKCVLQVIDSPSQWLSWKSGVIEAQRVDYVRIHQGNLERRLALHKGGNDVPSGRKESSHGYDRSPFDINLKDYRLLLRKGKTIFQFLFYNWTHLDVEGDPSWGKGASRSRPTVEEAPEGWISIAKVSDLKDQNQSSITRGIARGDLDVVMQESPRKRFIKAGPELEKWSPGRQQNFLLRRRLKLLQTVIRRQLDWPKTARTMKTGPLMELVKREEIREYGRENVPEGPYQAFFEDQLGDDCPQTAKEWVLNLPELIGEHCR</sequence>
<dbReference type="EMBL" id="JANTZM010000007">
    <property type="protein sequence ID" value="MCS4157699.1"/>
    <property type="molecule type" value="Genomic_DNA"/>
</dbReference>
<reference evidence="1" key="1">
    <citation type="submission" date="2022-08" db="EMBL/GenBank/DDBJ databases">
        <title>Genomic Encyclopedia of Type Strains, Phase V (KMG-V): Genome sequencing to study the core and pangenomes of soil and plant-associated prokaryotes.</title>
        <authorList>
            <person name="Whitman W."/>
        </authorList>
    </citation>
    <scope>NUCLEOTIDE SEQUENCE</scope>
    <source>
        <strain evidence="1">SP3002</strain>
    </source>
</reference>
<gene>
    <name evidence="1" type="ORF">GGP99_001663</name>
</gene>
<name>A0AAW5P893_9BACT</name>
<evidence type="ECO:0000313" key="2">
    <source>
        <dbReference type="Proteomes" id="UP001155110"/>
    </source>
</evidence>
<organism evidence="1 2">
    <name type="scientific">Salinibacter ruber</name>
    <dbReference type="NCBI Taxonomy" id="146919"/>
    <lineage>
        <taxon>Bacteria</taxon>
        <taxon>Pseudomonadati</taxon>
        <taxon>Rhodothermota</taxon>
        <taxon>Rhodothermia</taxon>
        <taxon>Rhodothermales</taxon>
        <taxon>Salinibacteraceae</taxon>
        <taxon>Salinibacter</taxon>
    </lineage>
</organism>
<comment type="caution">
    <text evidence="1">The sequence shown here is derived from an EMBL/GenBank/DDBJ whole genome shotgun (WGS) entry which is preliminary data.</text>
</comment>
<dbReference type="RefSeq" id="WP_259258217.1">
    <property type="nucleotide sequence ID" value="NZ_JANTZM010000007.1"/>
</dbReference>
<protein>
    <submittedName>
        <fullName evidence="1">Uncharacterized protein</fullName>
    </submittedName>
</protein>